<name>A0A1L3ZUQ2_9SPHN</name>
<dbReference type="EMBL" id="CP018221">
    <property type="protein sequence ID" value="API59386.1"/>
    <property type="molecule type" value="Genomic_DNA"/>
</dbReference>
<gene>
    <name evidence="2" type="ORF">BSL82_08745</name>
</gene>
<protein>
    <recommendedName>
        <fullName evidence="1">SnoaL-like domain-containing protein</fullName>
    </recommendedName>
</protein>
<dbReference type="SUPFAM" id="SSF54427">
    <property type="entry name" value="NTF2-like"/>
    <property type="match status" value="1"/>
</dbReference>
<reference evidence="3" key="1">
    <citation type="submission" date="2016-11" db="EMBL/GenBank/DDBJ databases">
        <title>Complete Genome Sequence of alachlor-degrading Sphingomonas sp. strain JJ-A5.</title>
        <authorList>
            <person name="Lee H."/>
            <person name="Ka J.-O."/>
        </authorList>
    </citation>
    <scope>NUCLEOTIDE SEQUENCE [LARGE SCALE GENOMIC DNA]</scope>
    <source>
        <strain evidence="3">JJ-A5</strain>
    </source>
</reference>
<dbReference type="OrthoDB" id="7585039at2"/>
<organism evidence="2 3">
    <name type="scientific">Tardibacter chloracetimidivorans</name>
    <dbReference type="NCBI Taxonomy" id="1921510"/>
    <lineage>
        <taxon>Bacteria</taxon>
        <taxon>Pseudomonadati</taxon>
        <taxon>Pseudomonadota</taxon>
        <taxon>Alphaproteobacteria</taxon>
        <taxon>Sphingomonadales</taxon>
        <taxon>Sphingomonadaceae</taxon>
        <taxon>Tardibacter</taxon>
    </lineage>
</organism>
<dbReference type="Gene3D" id="3.10.450.50">
    <property type="match status" value="1"/>
</dbReference>
<dbReference type="RefSeq" id="WP_072596943.1">
    <property type="nucleotide sequence ID" value="NZ_CP018221.1"/>
</dbReference>
<dbReference type="AlphaFoldDB" id="A0A1L3ZUQ2"/>
<keyword evidence="3" id="KW-1185">Reference proteome</keyword>
<dbReference type="Proteomes" id="UP000182063">
    <property type="component" value="Chromosome"/>
</dbReference>
<accession>A0A1L3ZUQ2</accession>
<evidence type="ECO:0000259" key="1">
    <source>
        <dbReference type="Pfam" id="PF13577"/>
    </source>
</evidence>
<dbReference type="STRING" id="1921510.BSL82_08745"/>
<dbReference type="Pfam" id="PF13577">
    <property type="entry name" value="SnoaL_4"/>
    <property type="match status" value="1"/>
</dbReference>
<sequence length="179" mass="20327">MDVIPDQLQRLIDKDAIRDCVLAYARGLDREDETILLSGFHPHACDDHGSYIGPISKFTGRASATRHRWDVYQHHVTNQTIDIEGDGAHAETYFFANLVRPDGHIDLTGGRYIDRLERIEGRWGIAERVTVVEWGATIPPEQTGWLPPGLFIPATHDKDDPSYQRPLKITREFRDLGAK</sequence>
<dbReference type="CDD" id="cd00531">
    <property type="entry name" value="NTF2_like"/>
    <property type="match status" value="1"/>
</dbReference>
<feature type="domain" description="SnoaL-like" evidence="1">
    <location>
        <begin position="9"/>
        <end position="128"/>
    </location>
</feature>
<dbReference type="InterPro" id="IPR037401">
    <property type="entry name" value="SnoaL-like"/>
</dbReference>
<evidence type="ECO:0000313" key="3">
    <source>
        <dbReference type="Proteomes" id="UP000182063"/>
    </source>
</evidence>
<proteinExistence type="predicted"/>
<dbReference type="KEGG" id="sphj:BSL82_08745"/>
<dbReference type="InterPro" id="IPR032710">
    <property type="entry name" value="NTF2-like_dom_sf"/>
</dbReference>
<evidence type="ECO:0000313" key="2">
    <source>
        <dbReference type="EMBL" id="API59386.1"/>
    </source>
</evidence>